<proteinExistence type="predicted"/>
<gene>
    <name evidence="2" type="ORF">G4V63_13990</name>
</gene>
<feature type="transmembrane region" description="Helical" evidence="1">
    <location>
        <begin position="221"/>
        <end position="254"/>
    </location>
</feature>
<feature type="transmembrane region" description="Helical" evidence="1">
    <location>
        <begin position="274"/>
        <end position="303"/>
    </location>
</feature>
<dbReference type="Pfam" id="PF09991">
    <property type="entry name" value="DUF2232"/>
    <property type="match status" value="1"/>
</dbReference>
<accession>A0A7C9RG94</accession>
<sequence length="321" mass="33393">MMTGLLIALAAGLASATMFASIISGALISLVLFYLAPLPLMVAALGWGSATALIGGAIAALGLGAIFGIPYMAAFALTIALPAWWLGHLALLARPVSSDPQLANLAPALDWYPTGRILVWAAVFATVTTASAFLTLGSDAETINAALRGFVTRVMRNRASIPQGETDRAVDALVSLGPSIATIIAMMTLTLNLWLSAKITTTSGRLKRPWPDLRTTTMPRMVLAALLAAILLCFAGGLLAMLAQITTAALLMAYAATGFAVLHTVTQTFSGRSFVIGAAYAGTLLIGWPLLGMIGLGLADAIFGIRQAYWTRHGPPPMPTT</sequence>
<dbReference type="EMBL" id="JAAMRR010000737">
    <property type="protein sequence ID" value="NGX96277.1"/>
    <property type="molecule type" value="Genomic_DNA"/>
</dbReference>
<protein>
    <submittedName>
        <fullName evidence="2">DUF2232 domain-containing protein</fullName>
    </submittedName>
</protein>
<evidence type="ECO:0000313" key="3">
    <source>
        <dbReference type="Proteomes" id="UP000480266"/>
    </source>
</evidence>
<comment type="caution">
    <text evidence="2">The sequence shown here is derived from an EMBL/GenBank/DDBJ whole genome shotgun (WGS) entry which is preliminary data.</text>
</comment>
<name>A0A7C9RG94_9BRAD</name>
<keyword evidence="1" id="KW-1133">Transmembrane helix</keyword>
<dbReference type="InterPro" id="IPR018710">
    <property type="entry name" value="DUF2232"/>
</dbReference>
<organism evidence="2 3">
    <name type="scientific">Candidatus Afipia apatlaquensis</name>
    <dbReference type="NCBI Taxonomy" id="2712852"/>
    <lineage>
        <taxon>Bacteria</taxon>
        <taxon>Pseudomonadati</taxon>
        <taxon>Pseudomonadota</taxon>
        <taxon>Alphaproteobacteria</taxon>
        <taxon>Hyphomicrobiales</taxon>
        <taxon>Nitrobacteraceae</taxon>
        <taxon>Afipia</taxon>
    </lineage>
</organism>
<feature type="transmembrane region" description="Helical" evidence="1">
    <location>
        <begin position="117"/>
        <end position="137"/>
    </location>
</feature>
<keyword evidence="3" id="KW-1185">Reference proteome</keyword>
<keyword evidence="1" id="KW-0812">Transmembrane</keyword>
<dbReference type="Proteomes" id="UP000480266">
    <property type="component" value="Unassembled WGS sequence"/>
</dbReference>
<dbReference type="AlphaFoldDB" id="A0A7C9RG94"/>
<feature type="transmembrane region" description="Helical" evidence="1">
    <location>
        <begin position="52"/>
        <end position="69"/>
    </location>
</feature>
<reference evidence="2" key="1">
    <citation type="submission" date="2020-02" db="EMBL/GenBank/DDBJ databases">
        <title>Draft genome sequence of Candidatus Afipia apatlaquensis IBT-C3, a potential strain for decolorization of textile dyes.</title>
        <authorList>
            <person name="Sanchez-Reyes A."/>
            <person name="Breton-Deval L."/>
            <person name="Mangelson H."/>
            <person name="Sanchez-Flores A."/>
        </authorList>
    </citation>
    <scope>NUCLEOTIDE SEQUENCE [LARGE SCALE GENOMIC DNA]</scope>
    <source>
        <strain evidence="2">IBT-C3</strain>
    </source>
</reference>
<evidence type="ECO:0000256" key="1">
    <source>
        <dbReference type="SAM" id="Phobius"/>
    </source>
</evidence>
<keyword evidence="1" id="KW-0472">Membrane</keyword>
<evidence type="ECO:0000313" key="2">
    <source>
        <dbReference type="EMBL" id="NGX96277.1"/>
    </source>
</evidence>
<feature type="transmembrane region" description="Helical" evidence="1">
    <location>
        <begin position="75"/>
        <end position="96"/>
    </location>
</feature>
<feature type="transmembrane region" description="Helical" evidence="1">
    <location>
        <begin position="180"/>
        <end position="200"/>
    </location>
</feature>